<sequence length="832" mass="92445">MEEGEFAHFCQRDAMLYSFMSEARRMGFDNLHDAWRITDINSNFEFCSTYPKLHIVPAMITDKEMEAVVKFRTSGRFPSVVWRHMTNGAVIARCSQPEVGWLGWRSQEDESLLHAIGTACALDDSVSVSLKKQLLKEMSQKNYHKNGHTDAAIPNGDVVHGSSDNSNDDGKDVSESGGVEQRKVLVVDARAYSAAVVNRAKGGGCECEEYYPGCEVLFMNLANIHTIRKSFHSLRTLCSGPRDAPNWWSSLEKTNWLHHISLLLKATNIVVNAIHKEQRPVVVHCSDGWDRTTQIVALAELMLDPYYRTIEGFQVLVTREWLEFGHRFADRCGHGRIMTKIRDAQCFFSGLTVFTSSPGSFLVKLAQHAYSCLFGTFLCNSESERLKSNILKRTFSVWSLLKLRRKEFKNYLYSSTSEQVLQASCQPRCLQLWSAVYLAYPTPYSDIAMENGDTSDYGDSIETLKSKSCPECRTPFSQNDLPGSTSTLNDVVTSNSVDCDSKSLYLSTKDSCAASVVSCKDSVSEIESSMSSSTATVILDPSEGDDSVDNETPSSSESLSTDNSLKRHKENLSSAEEPNSTGEKMSQETCDSEHLTINNSNCKKNVPCEEEGTECIENTLPPSNSSSDSTLTSSSAQEKSPSTTTLRPSSSELFTRYLDVDGLTHVSDPVQDRLRQIEMAHQAKVESLRRQLMDVQRRRAVAGEGGASGRTSDLADEVCSLPDSNVSGEQPPLSLGSADEGSWIQVDEDEVQPTLWVPDHAATNCAKCDTQFWIANRKHHCRNCGLVFCGTCSENRLPLPEEQLYDPVRVCFACFEKLVTLPGAREWTTKAL</sequence>
<feature type="compositionally biased region" description="Basic and acidic residues" evidence="13">
    <location>
        <begin position="168"/>
        <end position="177"/>
    </location>
</feature>
<evidence type="ECO:0000256" key="4">
    <source>
        <dbReference type="ARBA" id="ARBA00022723"/>
    </source>
</evidence>
<evidence type="ECO:0000256" key="2">
    <source>
        <dbReference type="ARBA" id="ARBA00007471"/>
    </source>
</evidence>
<dbReference type="GO" id="GO:0019903">
    <property type="term" value="F:protein phosphatase binding"/>
    <property type="evidence" value="ECO:0007669"/>
    <property type="project" value="TreeGrafter"/>
</dbReference>
<feature type="binding site" evidence="11">
    <location>
        <begin position="198"/>
        <end position="201"/>
    </location>
    <ligand>
        <name>substrate</name>
    </ligand>
</feature>
<evidence type="ECO:0000256" key="7">
    <source>
        <dbReference type="ARBA" id="ARBA00022833"/>
    </source>
</evidence>
<feature type="region of interest" description="Disordered" evidence="13">
    <location>
        <begin position="702"/>
        <end position="734"/>
    </location>
</feature>
<feature type="compositionally biased region" description="Low complexity" evidence="13">
    <location>
        <begin position="550"/>
        <end position="563"/>
    </location>
</feature>
<dbReference type="InterPro" id="IPR016130">
    <property type="entry name" value="Tyr_Pase_AS"/>
</dbReference>
<gene>
    <name evidence="16" type="primary">MTMR4_1</name>
    <name evidence="16" type="ORF">OS493_000788</name>
</gene>
<feature type="region of interest" description="Disordered" evidence="13">
    <location>
        <begin position="530"/>
        <end position="591"/>
    </location>
</feature>
<dbReference type="GO" id="GO:0010506">
    <property type="term" value="P:regulation of autophagy"/>
    <property type="evidence" value="ECO:0007669"/>
    <property type="project" value="TreeGrafter"/>
</dbReference>
<keyword evidence="6" id="KW-0378">Hydrolase</keyword>
<dbReference type="Pfam" id="PF01363">
    <property type="entry name" value="FYVE"/>
    <property type="match status" value="1"/>
</dbReference>
<keyword evidence="4" id="KW-0479">Metal-binding</keyword>
<feature type="active site" description="Phosphocysteine intermediate" evidence="10">
    <location>
        <position position="285"/>
    </location>
</feature>
<evidence type="ECO:0000256" key="13">
    <source>
        <dbReference type="SAM" id="MobiDB-lite"/>
    </source>
</evidence>
<feature type="binding site" evidence="11">
    <location>
        <begin position="285"/>
        <end position="291"/>
    </location>
    <ligand>
        <name>substrate</name>
    </ligand>
</feature>
<keyword evidence="8" id="KW-0472">Membrane</keyword>
<evidence type="ECO:0000256" key="10">
    <source>
        <dbReference type="PIRSR" id="PIRSR630564-1"/>
    </source>
</evidence>
<dbReference type="PANTHER" id="PTHR10807:SF75">
    <property type="entry name" value="PHOSPHATIDYLINOSITOL-3-PHOSPHATE PHOSPHATASE"/>
    <property type="match status" value="1"/>
</dbReference>
<dbReference type="PROSITE" id="PS00383">
    <property type="entry name" value="TYR_PHOSPHATASE_1"/>
    <property type="match status" value="1"/>
</dbReference>
<dbReference type="InterPro" id="IPR029021">
    <property type="entry name" value="Prot-tyrosine_phosphatase-like"/>
</dbReference>
<dbReference type="GO" id="GO:0016020">
    <property type="term" value="C:membrane"/>
    <property type="evidence" value="ECO:0007669"/>
    <property type="project" value="UniProtKB-SubCell"/>
</dbReference>
<dbReference type="GO" id="GO:0004438">
    <property type="term" value="F:phosphatidylinositol-3-phosphate phosphatase activity"/>
    <property type="evidence" value="ECO:0007669"/>
    <property type="project" value="TreeGrafter"/>
</dbReference>
<dbReference type="GO" id="GO:0060090">
    <property type="term" value="F:molecular adaptor activity"/>
    <property type="evidence" value="ECO:0007669"/>
    <property type="project" value="UniProtKB-ARBA"/>
</dbReference>
<dbReference type="GO" id="GO:0005829">
    <property type="term" value="C:cytosol"/>
    <property type="evidence" value="ECO:0007669"/>
    <property type="project" value="UniProtKB-ARBA"/>
</dbReference>
<dbReference type="InterPro" id="IPR013083">
    <property type="entry name" value="Znf_RING/FYVE/PHD"/>
</dbReference>
<evidence type="ECO:0000256" key="1">
    <source>
        <dbReference type="ARBA" id="ARBA00004370"/>
    </source>
</evidence>
<dbReference type="InterPro" id="IPR017455">
    <property type="entry name" value="Znf_FYVE-rel"/>
</dbReference>
<dbReference type="Proteomes" id="UP001163046">
    <property type="component" value="Unassembled WGS sequence"/>
</dbReference>
<dbReference type="Pfam" id="PF06602">
    <property type="entry name" value="Myotub-related"/>
    <property type="match status" value="1"/>
</dbReference>
<dbReference type="InterPro" id="IPR010569">
    <property type="entry name" value="Myotubularin-like_Pase_dom"/>
</dbReference>
<evidence type="ECO:0000256" key="8">
    <source>
        <dbReference type="ARBA" id="ARBA00023136"/>
    </source>
</evidence>
<comment type="subcellular location">
    <subcellularLocation>
        <location evidence="1">Membrane</location>
    </subcellularLocation>
</comment>
<feature type="compositionally biased region" description="Low complexity" evidence="13">
    <location>
        <begin position="618"/>
        <end position="649"/>
    </location>
</feature>
<organism evidence="16 17">
    <name type="scientific">Desmophyllum pertusum</name>
    <dbReference type="NCBI Taxonomy" id="174260"/>
    <lineage>
        <taxon>Eukaryota</taxon>
        <taxon>Metazoa</taxon>
        <taxon>Cnidaria</taxon>
        <taxon>Anthozoa</taxon>
        <taxon>Hexacorallia</taxon>
        <taxon>Scleractinia</taxon>
        <taxon>Caryophylliina</taxon>
        <taxon>Caryophylliidae</taxon>
        <taxon>Desmophyllum</taxon>
    </lineage>
</organism>
<evidence type="ECO:0000256" key="11">
    <source>
        <dbReference type="PIRSR" id="PIRSR630564-2"/>
    </source>
</evidence>
<feature type="compositionally biased region" description="Polar residues" evidence="13">
    <location>
        <begin position="572"/>
        <end position="591"/>
    </location>
</feature>
<protein>
    <recommendedName>
        <fullName evidence="3">phosphatidylinositol-3,5-bisphosphate 3-phosphatase</fullName>
        <ecNumber evidence="3">3.1.3.95</ecNumber>
    </recommendedName>
    <alternativeName>
        <fullName evidence="9">Phosphatidylinositol-3,5-bisphosphate 3-phosphatase</fullName>
    </alternativeName>
</protein>
<name>A0A9W9ZWU4_9CNID</name>
<dbReference type="CDD" id="cd15733">
    <property type="entry name" value="FYVE_MTMR4"/>
    <property type="match status" value="1"/>
</dbReference>
<feature type="domain" description="Myotubularin phosphatase" evidence="15">
    <location>
        <begin position="13"/>
        <end position="437"/>
    </location>
</feature>
<dbReference type="InterPro" id="IPR000306">
    <property type="entry name" value="Znf_FYVE"/>
</dbReference>
<evidence type="ECO:0000259" key="14">
    <source>
        <dbReference type="PROSITE" id="PS50178"/>
    </source>
</evidence>
<reference evidence="16" key="1">
    <citation type="submission" date="2023-01" db="EMBL/GenBank/DDBJ databases">
        <title>Genome assembly of the deep-sea coral Lophelia pertusa.</title>
        <authorList>
            <person name="Herrera S."/>
            <person name="Cordes E."/>
        </authorList>
    </citation>
    <scope>NUCLEOTIDE SEQUENCE</scope>
    <source>
        <strain evidence="16">USNM1676648</strain>
        <tissue evidence="16">Polyp</tissue>
    </source>
</reference>
<evidence type="ECO:0000256" key="5">
    <source>
        <dbReference type="ARBA" id="ARBA00022771"/>
    </source>
</evidence>
<dbReference type="GO" id="GO:0004721">
    <property type="term" value="F:phosphoprotein phosphatase activity"/>
    <property type="evidence" value="ECO:0007669"/>
    <property type="project" value="UniProtKB-ARBA"/>
</dbReference>
<dbReference type="GO" id="GO:0008270">
    <property type="term" value="F:zinc ion binding"/>
    <property type="evidence" value="ECO:0007669"/>
    <property type="project" value="UniProtKB-KW"/>
</dbReference>
<evidence type="ECO:0000256" key="9">
    <source>
        <dbReference type="ARBA" id="ARBA00032571"/>
    </source>
</evidence>
<dbReference type="PROSITE" id="PS50178">
    <property type="entry name" value="ZF_FYVE"/>
    <property type="match status" value="1"/>
</dbReference>
<feature type="region of interest" description="Disordered" evidence="13">
    <location>
        <begin position="615"/>
        <end position="649"/>
    </location>
</feature>
<dbReference type="PANTHER" id="PTHR10807">
    <property type="entry name" value="MYOTUBULARIN-RELATED"/>
    <property type="match status" value="1"/>
</dbReference>
<comment type="caution">
    <text evidence="16">The sequence shown here is derived from an EMBL/GenBank/DDBJ whole genome shotgun (WGS) entry which is preliminary data.</text>
</comment>
<dbReference type="PROSITE" id="PS51339">
    <property type="entry name" value="PPASE_MYOTUBULARIN"/>
    <property type="match status" value="1"/>
</dbReference>
<evidence type="ECO:0000259" key="15">
    <source>
        <dbReference type="PROSITE" id="PS51339"/>
    </source>
</evidence>
<dbReference type="GO" id="GO:0052629">
    <property type="term" value="F:phosphatidylinositol-3,5-bisphosphate 3-phosphatase activity"/>
    <property type="evidence" value="ECO:0007669"/>
    <property type="project" value="UniProtKB-EC"/>
</dbReference>
<evidence type="ECO:0000313" key="16">
    <source>
        <dbReference type="EMBL" id="KAJ7387459.1"/>
    </source>
</evidence>
<feature type="region of interest" description="Disordered" evidence="13">
    <location>
        <begin position="145"/>
        <end position="177"/>
    </location>
</feature>
<feature type="binding site" evidence="11">
    <location>
        <begin position="223"/>
        <end position="224"/>
    </location>
    <ligand>
        <name>substrate</name>
    </ligand>
</feature>
<dbReference type="InterPro" id="IPR030564">
    <property type="entry name" value="Myotubularin"/>
</dbReference>
<accession>A0A9W9ZWU4</accession>
<dbReference type="GO" id="GO:0061952">
    <property type="term" value="P:midbody abscission"/>
    <property type="evidence" value="ECO:0007669"/>
    <property type="project" value="UniProtKB-ARBA"/>
</dbReference>
<keyword evidence="7" id="KW-0862">Zinc</keyword>
<dbReference type="GO" id="GO:0046474">
    <property type="term" value="P:glycerophospholipid biosynthetic process"/>
    <property type="evidence" value="ECO:0007669"/>
    <property type="project" value="UniProtKB-ARBA"/>
</dbReference>
<dbReference type="FunFam" id="3.30.40.10:FF:000073">
    <property type="entry name" value="myotubularin-related protein 4 isoform X2"/>
    <property type="match status" value="1"/>
</dbReference>
<dbReference type="EC" id="3.1.3.95" evidence="3"/>
<dbReference type="GO" id="GO:0046856">
    <property type="term" value="P:phosphatidylinositol dephosphorylation"/>
    <property type="evidence" value="ECO:0007669"/>
    <property type="project" value="UniProtKB-ARBA"/>
</dbReference>
<comment type="similarity">
    <text evidence="2">Belongs to the protein-tyrosine phosphatase family. Non-receptor class myotubularin subfamily.</text>
</comment>
<feature type="domain" description="FYVE-type" evidence="14">
    <location>
        <begin position="759"/>
        <end position="819"/>
    </location>
</feature>
<dbReference type="SUPFAM" id="SSF57903">
    <property type="entry name" value="FYVE/PHD zinc finger"/>
    <property type="match status" value="1"/>
</dbReference>
<dbReference type="InterPro" id="IPR046978">
    <property type="entry name" value="MTMR4_FYVE"/>
</dbReference>
<evidence type="ECO:0000256" key="12">
    <source>
        <dbReference type="PROSITE-ProRule" id="PRU00091"/>
    </source>
</evidence>
<dbReference type="Gene3D" id="3.30.40.10">
    <property type="entry name" value="Zinc/RING finger domain, C3HC4 (zinc finger)"/>
    <property type="match status" value="1"/>
</dbReference>
<proteinExistence type="inferred from homology"/>
<dbReference type="SMART" id="SM00064">
    <property type="entry name" value="FYVE"/>
    <property type="match status" value="1"/>
</dbReference>
<evidence type="ECO:0000256" key="3">
    <source>
        <dbReference type="ARBA" id="ARBA00012903"/>
    </source>
</evidence>
<dbReference type="SUPFAM" id="SSF52799">
    <property type="entry name" value="(Phosphotyrosine protein) phosphatases II"/>
    <property type="match status" value="1"/>
</dbReference>
<dbReference type="InterPro" id="IPR011011">
    <property type="entry name" value="Znf_FYVE_PHD"/>
</dbReference>
<evidence type="ECO:0000313" key="17">
    <source>
        <dbReference type="Proteomes" id="UP001163046"/>
    </source>
</evidence>
<dbReference type="EMBL" id="MU825873">
    <property type="protein sequence ID" value="KAJ7387459.1"/>
    <property type="molecule type" value="Genomic_DNA"/>
</dbReference>
<dbReference type="OrthoDB" id="271628at2759"/>
<dbReference type="AlphaFoldDB" id="A0A9W9ZWU4"/>
<evidence type="ECO:0000256" key="6">
    <source>
        <dbReference type="ARBA" id="ARBA00022801"/>
    </source>
</evidence>
<keyword evidence="5 12" id="KW-0863">Zinc-finger</keyword>
<keyword evidence="17" id="KW-1185">Reference proteome</keyword>